<dbReference type="Gene3D" id="3.40.630.10">
    <property type="entry name" value="Zn peptidases"/>
    <property type="match status" value="1"/>
</dbReference>
<feature type="chain" id="PRO_5044490620" description="Peptidase M20" evidence="2">
    <location>
        <begin position="21"/>
        <end position="120"/>
    </location>
</feature>
<feature type="signal peptide" evidence="2">
    <location>
        <begin position="1"/>
        <end position="20"/>
    </location>
</feature>
<proteinExistence type="predicted"/>
<name>A0AB73G038_9BURK</name>
<keyword evidence="2" id="KW-0732">Signal</keyword>
<dbReference type="EMBL" id="LOZE01000083">
    <property type="protein sequence ID" value="KVM28634.1"/>
    <property type="molecule type" value="Genomic_DNA"/>
</dbReference>
<organism evidence="3 4">
    <name type="scientific">Burkholderia ubonensis</name>
    <dbReference type="NCBI Taxonomy" id="101571"/>
    <lineage>
        <taxon>Bacteria</taxon>
        <taxon>Pseudomonadati</taxon>
        <taxon>Pseudomonadota</taxon>
        <taxon>Betaproteobacteria</taxon>
        <taxon>Burkholderiales</taxon>
        <taxon>Burkholderiaceae</taxon>
        <taxon>Burkholderia</taxon>
        <taxon>Burkholderia cepacia complex</taxon>
    </lineage>
</organism>
<comment type="caution">
    <text evidence="3">The sequence shown here is derived from an EMBL/GenBank/DDBJ whole genome shotgun (WGS) entry which is preliminary data.</text>
</comment>
<evidence type="ECO:0000313" key="3">
    <source>
        <dbReference type="EMBL" id="KVM28634.1"/>
    </source>
</evidence>
<dbReference type="Proteomes" id="UP000061665">
    <property type="component" value="Unassembled WGS sequence"/>
</dbReference>
<dbReference type="PROSITE" id="PS00758">
    <property type="entry name" value="ARGE_DAPE_CPG2_1"/>
    <property type="match status" value="1"/>
</dbReference>
<gene>
    <name evidence="3" type="ORF">WJ53_09260</name>
</gene>
<dbReference type="InterPro" id="IPR001261">
    <property type="entry name" value="ArgE/DapE_CS"/>
</dbReference>
<dbReference type="AlphaFoldDB" id="A0AB73G038"/>
<reference evidence="3 4" key="1">
    <citation type="submission" date="2015-11" db="EMBL/GenBank/DDBJ databases">
        <title>Expanding the genomic diversity of Burkholderia species for the development of highly accurate diagnostics.</title>
        <authorList>
            <person name="Sahl J."/>
            <person name="Keim P."/>
            <person name="Wagner D."/>
        </authorList>
    </citation>
    <scope>NUCLEOTIDE SEQUENCE [LARGE SCALE GENOMIC DNA]</scope>
    <source>
        <strain evidence="3 4">MSMB2058</strain>
    </source>
</reference>
<evidence type="ECO:0000256" key="1">
    <source>
        <dbReference type="ARBA" id="ARBA00022801"/>
    </source>
</evidence>
<keyword evidence="1" id="KW-0378">Hydrolase</keyword>
<evidence type="ECO:0000256" key="2">
    <source>
        <dbReference type="SAM" id="SignalP"/>
    </source>
</evidence>
<dbReference type="SUPFAM" id="SSF53187">
    <property type="entry name" value="Zn-dependent exopeptidases"/>
    <property type="match status" value="1"/>
</dbReference>
<sequence length="120" mass="13188">MTLAAALLSLAAFFTPAVFATAPLQLSEREQQIKDHIDARRDEQIDFSAALVNVNSGSRNVEGVRKVGEVLVPEFESLRFATRWIDLPAEMQRAPTLVAERKGASGKRLLLIGHLDTVFA</sequence>
<evidence type="ECO:0008006" key="5">
    <source>
        <dbReference type="Google" id="ProtNLM"/>
    </source>
</evidence>
<protein>
    <recommendedName>
        <fullName evidence="5">Peptidase M20</fullName>
    </recommendedName>
</protein>
<evidence type="ECO:0000313" key="4">
    <source>
        <dbReference type="Proteomes" id="UP000061665"/>
    </source>
</evidence>
<accession>A0AB73G038</accession>